<dbReference type="Proteomes" id="UP001482620">
    <property type="component" value="Unassembled WGS sequence"/>
</dbReference>
<accession>A0ABV0TQM2</accession>
<gene>
    <name evidence="2" type="ORF">ILYODFUR_030099</name>
</gene>
<dbReference type="EMBL" id="JAHRIQ010039155">
    <property type="protein sequence ID" value="MEQ2234261.1"/>
    <property type="molecule type" value="Genomic_DNA"/>
</dbReference>
<feature type="transmembrane region" description="Helical" evidence="1">
    <location>
        <begin position="7"/>
        <end position="29"/>
    </location>
</feature>
<evidence type="ECO:0000256" key="1">
    <source>
        <dbReference type="SAM" id="Phobius"/>
    </source>
</evidence>
<keyword evidence="3" id="KW-1185">Reference proteome</keyword>
<keyword evidence="1" id="KW-0812">Transmembrane</keyword>
<protein>
    <submittedName>
        <fullName evidence="2">Uncharacterized protein</fullName>
    </submittedName>
</protein>
<feature type="transmembrane region" description="Helical" evidence="1">
    <location>
        <begin position="41"/>
        <end position="65"/>
    </location>
</feature>
<evidence type="ECO:0000313" key="2">
    <source>
        <dbReference type="EMBL" id="MEQ2234261.1"/>
    </source>
</evidence>
<proteinExistence type="predicted"/>
<reference evidence="2 3" key="1">
    <citation type="submission" date="2021-06" db="EMBL/GenBank/DDBJ databases">
        <authorList>
            <person name="Palmer J.M."/>
        </authorList>
    </citation>
    <scope>NUCLEOTIDE SEQUENCE [LARGE SCALE GENOMIC DNA]</scope>
    <source>
        <strain evidence="3">if_2019</strain>
        <tissue evidence="2">Muscle</tissue>
    </source>
</reference>
<keyword evidence="1" id="KW-0472">Membrane</keyword>
<keyword evidence="1" id="KW-1133">Transmembrane helix</keyword>
<name>A0ABV0TQM2_9TELE</name>
<comment type="caution">
    <text evidence="2">The sequence shown here is derived from an EMBL/GenBank/DDBJ whole genome shotgun (WGS) entry which is preliminary data.</text>
</comment>
<sequence>MGKPQDVLIHVFQVNLLSTLPQLFGISLIRLTCRFCVFKLFGFHCFLLVSYVPLTLGPCPGLLLLNQQVFLLLSFNPFCHHVPHRFLPEFWSHLRRSHINIYINILCSQSNAPVINKSSSNLPYFNMFFRKR</sequence>
<organism evidence="2 3">
    <name type="scientific">Ilyodon furcidens</name>
    <name type="common">goldbreast splitfin</name>
    <dbReference type="NCBI Taxonomy" id="33524"/>
    <lineage>
        <taxon>Eukaryota</taxon>
        <taxon>Metazoa</taxon>
        <taxon>Chordata</taxon>
        <taxon>Craniata</taxon>
        <taxon>Vertebrata</taxon>
        <taxon>Euteleostomi</taxon>
        <taxon>Actinopterygii</taxon>
        <taxon>Neopterygii</taxon>
        <taxon>Teleostei</taxon>
        <taxon>Neoteleostei</taxon>
        <taxon>Acanthomorphata</taxon>
        <taxon>Ovalentaria</taxon>
        <taxon>Atherinomorphae</taxon>
        <taxon>Cyprinodontiformes</taxon>
        <taxon>Goodeidae</taxon>
        <taxon>Ilyodon</taxon>
    </lineage>
</organism>
<evidence type="ECO:0000313" key="3">
    <source>
        <dbReference type="Proteomes" id="UP001482620"/>
    </source>
</evidence>